<dbReference type="InterPro" id="IPR052516">
    <property type="entry name" value="N-heterocyclic_Hydroxylase"/>
</dbReference>
<gene>
    <name evidence="2" type="ORF">DFR39_11433</name>
</gene>
<dbReference type="Gene3D" id="3.90.1170.50">
    <property type="entry name" value="Aldehyde oxidase/xanthine dehydrogenase, a/b hammerhead"/>
    <property type="match status" value="1"/>
</dbReference>
<sequence length="729" mass="79723">MSGALNRRGFLRVTAVAGGGFLIGLEASAKAGAYHFQPHPLILLEASGRVRLLAKNPDMGQGVKTSLPMLIAEEMDLELSQVHIEQAGADPRLGPQGAGGSRSVGSSFEPLRQAGATARAMLLTAASQRMQVPQAELRTERGEVIHEASGRRLRYGELAAAAALLPMPPADSVKPKARSEWRLLGRRQTQVDAEAFTRGSPLFCLDHQRPGQVYAMVEKAPEFGMAPLKTNVEEIRRLPGIVDAFVIDGTVDALRRHHNYLTGYCPGVAVVGRNSWAVIQARRRLKVEWARGAHAQERSEDWPAKAEALLAAPGAQVWRQDGDAPAALRGAAQVLEASYALPVLAHMTMEPMSCLAEPLPDGGLRLLTPSQFPQDIPQVLDRVLGIPAHKVQVHIPRLGGGFGRRYENDFVLEAAVIAQRLQRPVKLFYSREDDTRHDYYRPFAWYRLSAGLDAKGRISAWKEHRVEHSLRSSQTPKEAAFQFPARLLDHYLVEATVLESGLPEGPYRAPGANQRAFAVESFVDELAHAAGQDPLAFRLNLLGEDRELQRPDFSTARMKAVLRLAAEQSGWGQALRQDPGVRRARGIAGYFSYRGYAAHVVEVEISQRGELRVLSVTSAVDAGPIINRSGAEAQVHSCVIDALSSTLYQRITLQDGAVVEGSFDDVPHLRITEVPTRIDVHFIERDIAPSGLGEPPLPPVPPALCNAIFAACGKRIRSLPVRLHDLSWS</sequence>
<dbReference type="InterPro" id="IPR037165">
    <property type="entry name" value="AldOxase/xan_DH_Mopterin-bd_sf"/>
</dbReference>
<comment type="caution">
    <text evidence="2">The sequence shown here is derived from an EMBL/GenBank/DDBJ whole genome shotgun (WGS) entry which is preliminary data.</text>
</comment>
<feature type="domain" description="Aldehyde oxidase/xanthine dehydrogenase a/b hammerhead" evidence="1">
    <location>
        <begin position="198"/>
        <end position="293"/>
    </location>
</feature>
<dbReference type="PANTHER" id="PTHR47495">
    <property type="entry name" value="ALDEHYDE DEHYDROGENASE"/>
    <property type="match status" value="1"/>
</dbReference>
<dbReference type="SUPFAM" id="SSF56003">
    <property type="entry name" value="Molybdenum cofactor-binding domain"/>
    <property type="match status" value="2"/>
</dbReference>
<dbReference type="InterPro" id="IPR008274">
    <property type="entry name" value="AldOxase/xan_DH_MoCoBD1"/>
</dbReference>
<dbReference type="Pfam" id="PF20256">
    <property type="entry name" value="MoCoBD_2"/>
    <property type="match status" value="2"/>
</dbReference>
<protein>
    <submittedName>
        <fullName evidence="2">Isoquinoline 1-oxidoreductase beta subunit</fullName>
    </submittedName>
</protein>
<dbReference type="OrthoDB" id="9767994at2"/>
<dbReference type="InterPro" id="IPR000674">
    <property type="entry name" value="Ald_Oxase/Xan_DH_a/b"/>
</dbReference>
<dbReference type="InterPro" id="IPR036856">
    <property type="entry name" value="Ald_Oxase/Xan_DH_a/b_sf"/>
</dbReference>
<keyword evidence="3" id="KW-1185">Reference proteome</keyword>
<accession>A0A4R6MRA9</accession>
<dbReference type="InterPro" id="IPR012368">
    <property type="entry name" value="OxRdtase_Mopterin-bd_su_IorB"/>
</dbReference>
<name>A0A4R6MRA9_9BURK</name>
<evidence type="ECO:0000259" key="1">
    <source>
        <dbReference type="SMART" id="SM01008"/>
    </source>
</evidence>
<reference evidence="2 3" key="1">
    <citation type="submission" date="2019-03" db="EMBL/GenBank/DDBJ databases">
        <title>Genomic Encyclopedia of Type Strains, Phase IV (KMG-IV): sequencing the most valuable type-strain genomes for metagenomic binning, comparative biology and taxonomic classification.</title>
        <authorList>
            <person name="Goeker M."/>
        </authorList>
    </citation>
    <scope>NUCLEOTIDE SEQUENCE [LARGE SCALE GENOMIC DNA]</scope>
    <source>
        <strain evidence="2 3">DSM 25082</strain>
    </source>
</reference>
<dbReference type="PROSITE" id="PS51318">
    <property type="entry name" value="TAT"/>
    <property type="match status" value="1"/>
</dbReference>
<dbReference type="Proteomes" id="UP000295357">
    <property type="component" value="Unassembled WGS sequence"/>
</dbReference>
<dbReference type="SUPFAM" id="SSF54665">
    <property type="entry name" value="CO dehydrogenase molybdoprotein N-domain-like"/>
    <property type="match status" value="1"/>
</dbReference>
<dbReference type="RefSeq" id="WP_133605505.1">
    <property type="nucleotide sequence ID" value="NZ_JAUFPJ010000012.1"/>
</dbReference>
<evidence type="ECO:0000313" key="3">
    <source>
        <dbReference type="Proteomes" id="UP000295357"/>
    </source>
</evidence>
<dbReference type="AlphaFoldDB" id="A0A4R6MRA9"/>
<dbReference type="PANTHER" id="PTHR47495:SF2">
    <property type="entry name" value="ALDEHYDE DEHYDROGENASE"/>
    <property type="match status" value="1"/>
</dbReference>
<dbReference type="PIRSF" id="PIRSF036389">
    <property type="entry name" value="IOR_B"/>
    <property type="match status" value="1"/>
</dbReference>
<dbReference type="InterPro" id="IPR046867">
    <property type="entry name" value="AldOxase/xan_DH_MoCoBD2"/>
</dbReference>
<evidence type="ECO:0000313" key="2">
    <source>
        <dbReference type="EMBL" id="TDP04544.1"/>
    </source>
</evidence>
<organism evidence="2 3">
    <name type="scientific">Roseateles asaccharophilus</name>
    <dbReference type="NCBI Taxonomy" id="582607"/>
    <lineage>
        <taxon>Bacteria</taxon>
        <taxon>Pseudomonadati</taxon>
        <taxon>Pseudomonadota</taxon>
        <taxon>Betaproteobacteria</taxon>
        <taxon>Burkholderiales</taxon>
        <taxon>Sphaerotilaceae</taxon>
        <taxon>Roseateles</taxon>
    </lineage>
</organism>
<dbReference type="InterPro" id="IPR006311">
    <property type="entry name" value="TAT_signal"/>
</dbReference>
<dbReference type="SMART" id="SM01008">
    <property type="entry name" value="Ald_Xan_dh_C"/>
    <property type="match status" value="1"/>
</dbReference>
<dbReference type="Gene3D" id="3.30.365.10">
    <property type="entry name" value="Aldehyde oxidase/xanthine dehydrogenase, molybdopterin binding domain"/>
    <property type="match status" value="4"/>
</dbReference>
<dbReference type="GO" id="GO:0016491">
    <property type="term" value="F:oxidoreductase activity"/>
    <property type="evidence" value="ECO:0007669"/>
    <property type="project" value="InterPro"/>
</dbReference>
<dbReference type="Pfam" id="PF02738">
    <property type="entry name" value="MoCoBD_1"/>
    <property type="match status" value="1"/>
</dbReference>
<dbReference type="EMBL" id="SNXE01000014">
    <property type="protein sequence ID" value="TDP04544.1"/>
    <property type="molecule type" value="Genomic_DNA"/>
</dbReference>
<proteinExistence type="predicted"/>